<evidence type="ECO:0000313" key="2">
    <source>
        <dbReference type="EMBL" id="MFC6014891.1"/>
    </source>
</evidence>
<comment type="caution">
    <text evidence="2">The sequence shown here is derived from an EMBL/GenBank/DDBJ whole genome shotgun (WGS) entry which is preliminary data.</text>
</comment>
<organism evidence="2 3">
    <name type="scientific">Plantactinospora solaniradicis</name>
    <dbReference type="NCBI Taxonomy" id="1723736"/>
    <lineage>
        <taxon>Bacteria</taxon>
        <taxon>Bacillati</taxon>
        <taxon>Actinomycetota</taxon>
        <taxon>Actinomycetes</taxon>
        <taxon>Micromonosporales</taxon>
        <taxon>Micromonosporaceae</taxon>
        <taxon>Plantactinospora</taxon>
    </lineage>
</organism>
<dbReference type="NCBIfam" id="TIGR04222">
    <property type="entry name" value="near_uncomplex"/>
    <property type="match status" value="1"/>
</dbReference>
<dbReference type="EMBL" id="JBHSPR010000001">
    <property type="protein sequence ID" value="MFC6014891.1"/>
    <property type="molecule type" value="Genomic_DNA"/>
</dbReference>
<keyword evidence="1" id="KW-1133">Transmembrane helix</keyword>
<evidence type="ECO:0000256" key="1">
    <source>
        <dbReference type="SAM" id="Phobius"/>
    </source>
</evidence>
<keyword evidence="3" id="KW-1185">Reference proteome</keyword>
<evidence type="ECO:0000313" key="3">
    <source>
        <dbReference type="Proteomes" id="UP001596203"/>
    </source>
</evidence>
<reference evidence="3" key="1">
    <citation type="journal article" date="2019" name="Int. J. Syst. Evol. Microbiol.">
        <title>The Global Catalogue of Microorganisms (GCM) 10K type strain sequencing project: providing services to taxonomists for standard genome sequencing and annotation.</title>
        <authorList>
            <consortium name="The Broad Institute Genomics Platform"/>
            <consortium name="The Broad Institute Genome Sequencing Center for Infectious Disease"/>
            <person name="Wu L."/>
            <person name="Ma J."/>
        </authorList>
    </citation>
    <scope>NUCLEOTIDE SEQUENCE [LARGE SCALE GENOMIC DNA]</scope>
    <source>
        <strain evidence="3">ZS-35-S2</strain>
    </source>
</reference>
<keyword evidence="1" id="KW-0812">Transmembrane</keyword>
<sequence>MIVVFWLMALLFVVFTLRDRARARAAVEAGLAEVQRRQWRPPATPDPFVDVSPYDLARLNRGWNHVIDTAVVTLIRNGVLRISREGQISAVAGHTPPTDPMEQAVLRALARSPHQQRSAAELRDEATINSAMTDQYQRLIDNGMVTPGSMLTPTRYSLRRLLDLSITAIVAPWLLLAVAVLLPPASWMLAAAAMVVSTVAGSVGIRSYLEGKRAVEQAGFYGGWSGGTTSSDRVVPLVQHAIRQRAGEIGRMPAARRALLPAGIVVALCGLAALGDPAIQTALHPPKPAEEDAVESASASGGGGCGGCGGGCGGCGCGG</sequence>
<feature type="transmembrane region" description="Helical" evidence="1">
    <location>
        <begin position="258"/>
        <end position="275"/>
    </location>
</feature>
<protein>
    <submittedName>
        <fullName evidence="2">TIGR04222 domain-containing membrane protein</fullName>
    </submittedName>
</protein>
<name>A0ABW1JZM9_9ACTN</name>
<keyword evidence="1" id="KW-0472">Membrane</keyword>
<dbReference type="InterPro" id="IPR026467">
    <property type="entry name" value="Ser/Gly_Cys_C_dom"/>
</dbReference>
<feature type="transmembrane region" description="Helical" evidence="1">
    <location>
        <begin position="188"/>
        <end position="209"/>
    </location>
</feature>
<proteinExistence type="predicted"/>
<dbReference type="RefSeq" id="WP_377416447.1">
    <property type="nucleotide sequence ID" value="NZ_JBHSPR010000001.1"/>
</dbReference>
<accession>A0ABW1JZM9</accession>
<gene>
    <name evidence="2" type="ORF">ACFP2T_01595</name>
</gene>
<feature type="transmembrane region" description="Helical" evidence="1">
    <location>
        <begin position="161"/>
        <end position="182"/>
    </location>
</feature>
<dbReference type="Proteomes" id="UP001596203">
    <property type="component" value="Unassembled WGS sequence"/>
</dbReference>